<dbReference type="AlphaFoldDB" id="A0A6N9TJE8"/>
<keyword evidence="2" id="KW-1185">Reference proteome</keyword>
<name>A0A6N9TJE8_DISTH</name>
<reference evidence="1 2" key="1">
    <citation type="submission" date="2020-02" db="EMBL/GenBank/DDBJ databases">
        <title>Comparative genomics of sulfur disproportionating microorganisms.</title>
        <authorList>
            <person name="Ward L.M."/>
            <person name="Bertran E."/>
            <person name="Johnston D.T."/>
        </authorList>
    </citation>
    <scope>NUCLEOTIDE SEQUENCE [LARGE SCALE GENOMIC DNA]</scope>
    <source>
        <strain evidence="1 2">DSM 100025</strain>
    </source>
</reference>
<dbReference type="Proteomes" id="UP000469346">
    <property type="component" value="Unassembled WGS sequence"/>
</dbReference>
<organism evidence="1 2">
    <name type="scientific">Dissulfurirhabdus thermomarina</name>
    <dbReference type="NCBI Taxonomy" id="1765737"/>
    <lineage>
        <taxon>Bacteria</taxon>
        <taxon>Deltaproteobacteria</taxon>
        <taxon>Dissulfurirhabdaceae</taxon>
        <taxon>Dissulfurirhabdus</taxon>
    </lineage>
</organism>
<evidence type="ECO:0000313" key="2">
    <source>
        <dbReference type="Proteomes" id="UP000469346"/>
    </source>
</evidence>
<sequence>MGAHVSDILLLVIALSVAVLAAAVAVLALRLRDTLKRVDELTSSTQILVEETGRRLNDLVDSVERLSRLVEEQMERNVAPLLEGLAELAGQVNRSIAQTRGFFDAFQEVGDTVRLVSRITRGGLSHFAVQVASMAMGAKRSLEVVSEKLTGKGGKET</sequence>
<proteinExistence type="predicted"/>
<gene>
    <name evidence="1" type="ORF">G3N55_00760</name>
</gene>
<protein>
    <recommendedName>
        <fullName evidence="3">DUF948 domain-containing protein</fullName>
    </recommendedName>
</protein>
<accession>A0A6N9TJE8</accession>
<dbReference type="EMBL" id="JAAGRR010000003">
    <property type="protein sequence ID" value="NDY41382.1"/>
    <property type="molecule type" value="Genomic_DNA"/>
</dbReference>
<comment type="caution">
    <text evidence="1">The sequence shown here is derived from an EMBL/GenBank/DDBJ whole genome shotgun (WGS) entry which is preliminary data.</text>
</comment>
<dbReference type="RefSeq" id="WP_163297543.1">
    <property type="nucleotide sequence ID" value="NZ_JAAGRR010000003.1"/>
</dbReference>
<evidence type="ECO:0008006" key="3">
    <source>
        <dbReference type="Google" id="ProtNLM"/>
    </source>
</evidence>
<evidence type="ECO:0000313" key="1">
    <source>
        <dbReference type="EMBL" id="NDY41382.1"/>
    </source>
</evidence>